<dbReference type="PANTHER" id="PTHR48100:SF1">
    <property type="entry name" value="HISTIDINE PHOSPHATASE FAMILY PROTEIN-RELATED"/>
    <property type="match status" value="1"/>
</dbReference>
<dbReference type="Proteomes" id="UP000318626">
    <property type="component" value="Chromosome"/>
</dbReference>
<dbReference type="GO" id="GO:0016791">
    <property type="term" value="F:phosphatase activity"/>
    <property type="evidence" value="ECO:0007669"/>
    <property type="project" value="TreeGrafter"/>
</dbReference>
<dbReference type="InterPro" id="IPR029033">
    <property type="entry name" value="His_PPase_superfam"/>
</dbReference>
<dbReference type="SUPFAM" id="SSF53254">
    <property type="entry name" value="Phosphoglycerate mutase-like"/>
    <property type="match status" value="1"/>
</dbReference>
<dbReference type="EMBL" id="CP036289">
    <property type="protein sequence ID" value="QDU73666.1"/>
    <property type="molecule type" value="Genomic_DNA"/>
</dbReference>
<dbReference type="KEGG" id="bvo:Pan97_06640"/>
<keyword evidence="1" id="KW-0378">Hydrolase</keyword>
<dbReference type="Gene3D" id="3.40.50.1240">
    <property type="entry name" value="Phosphoglycerate mutase-like"/>
    <property type="match status" value="1"/>
</dbReference>
<dbReference type="InterPro" id="IPR050275">
    <property type="entry name" value="PGM_Phosphatase"/>
</dbReference>
<dbReference type="RefSeq" id="WP_144970679.1">
    <property type="nucleotide sequence ID" value="NZ_CP036289.1"/>
</dbReference>
<organism evidence="1 2">
    <name type="scientific">Bremerella volcania</name>
    <dbReference type="NCBI Taxonomy" id="2527984"/>
    <lineage>
        <taxon>Bacteria</taxon>
        <taxon>Pseudomonadati</taxon>
        <taxon>Planctomycetota</taxon>
        <taxon>Planctomycetia</taxon>
        <taxon>Pirellulales</taxon>
        <taxon>Pirellulaceae</taxon>
        <taxon>Bremerella</taxon>
    </lineage>
</organism>
<dbReference type="EC" id="3.1.3.3" evidence="1"/>
<keyword evidence="2" id="KW-1185">Reference proteome</keyword>
<evidence type="ECO:0000313" key="2">
    <source>
        <dbReference type="Proteomes" id="UP000318626"/>
    </source>
</evidence>
<accession>A0A518C363</accession>
<dbReference type="OrthoDB" id="7925971at2"/>
<dbReference type="InterPro" id="IPR013078">
    <property type="entry name" value="His_Pase_superF_clade-1"/>
</dbReference>
<evidence type="ECO:0000313" key="1">
    <source>
        <dbReference type="EMBL" id="QDU73666.1"/>
    </source>
</evidence>
<dbReference type="GO" id="GO:0005737">
    <property type="term" value="C:cytoplasm"/>
    <property type="evidence" value="ECO:0007669"/>
    <property type="project" value="TreeGrafter"/>
</dbReference>
<reference evidence="2" key="1">
    <citation type="submission" date="2019-02" db="EMBL/GenBank/DDBJ databases">
        <title>Deep-cultivation of Planctomycetes and their phenomic and genomic characterization uncovers novel biology.</title>
        <authorList>
            <person name="Wiegand S."/>
            <person name="Jogler M."/>
            <person name="Boedeker C."/>
            <person name="Pinto D."/>
            <person name="Vollmers J."/>
            <person name="Rivas-Marin E."/>
            <person name="Kohn T."/>
            <person name="Peeters S.H."/>
            <person name="Heuer A."/>
            <person name="Rast P."/>
            <person name="Oberbeckmann S."/>
            <person name="Bunk B."/>
            <person name="Jeske O."/>
            <person name="Meyerdierks A."/>
            <person name="Storesund J.E."/>
            <person name="Kallscheuer N."/>
            <person name="Luecker S."/>
            <person name="Lage O.M."/>
            <person name="Pohl T."/>
            <person name="Merkel B.J."/>
            <person name="Hornburger P."/>
            <person name="Mueller R.-W."/>
            <person name="Bruemmer F."/>
            <person name="Labrenz M."/>
            <person name="Spormann A.M."/>
            <person name="Op den Camp H."/>
            <person name="Overmann J."/>
            <person name="Amann R."/>
            <person name="Jetten M.S.M."/>
            <person name="Mascher T."/>
            <person name="Medema M.H."/>
            <person name="Devos D.P."/>
            <person name="Kaster A.-K."/>
            <person name="Ovreas L."/>
            <person name="Rohde M."/>
            <person name="Galperin M.Y."/>
            <person name="Jogler C."/>
        </authorList>
    </citation>
    <scope>NUCLEOTIDE SEQUENCE [LARGE SCALE GENOMIC DNA]</scope>
    <source>
        <strain evidence="2">Pan97</strain>
    </source>
</reference>
<dbReference type="PANTHER" id="PTHR48100">
    <property type="entry name" value="BROAD-SPECIFICITY PHOSPHATASE YOR283W-RELATED"/>
    <property type="match status" value="1"/>
</dbReference>
<gene>
    <name evidence="1" type="primary">pspA_1</name>
    <name evidence="1" type="ORF">Pan97_06640</name>
</gene>
<sequence length="516" mass="59047">MSENQAVKPQLYDRDASFDLHALPPMKREIVHALHSVADSIPWVLSATLTGSFLNSDDLSGVSDIDYIVIVDQLHRERFESLQATFQKQLEPVVQAHGWKLRINPTLGPLKFNDEQTAVLHLMLYSREAHVKHVIESPFTCFDWQLSPVNHRASMADIYPAFALQPRHFVSARRSITDYLNDYRARVVSYRELVCNDVSYEERKQLKPMTVRDQHEFAYHIIRFLMKNLVKLLTRSNRDLPSDELQANFFRYFPAEESPIRAFFSELSLRKHGQQFDPPVENLDERLESFAATFEQQFRSTFHSHATRHVVFRHAPTPQNYAEDGSVRFLGRSNPEILPPDSAAISSLSDAISSLDAPLFFSSPQTRCRQSLASIDPSVVFETDDRLQEINYGACEGMTVQAARNSHPALFQAWQQGHDPRFPGGECTEDVFQRGLKAMTDIWDKSPTDTVTCTHNVVLRCLVGNALGVPRSQCYRLKIPHLAPITFIRTPEHGVYLDLTPEVERQIFQSFSDSMR</sequence>
<proteinExistence type="predicted"/>
<dbReference type="AlphaFoldDB" id="A0A518C363"/>
<protein>
    <submittedName>
        <fullName evidence="1">Phosphoserine phosphatase 1</fullName>
        <ecNumber evidence="1">3.1.3.3</ecNumber>
    </submittedName>
</protein>
<dbReference type="Pfam" id="PF00300">
    <property type="entry name" value="His_Phos_1"/>
    <property type="match status" value="1"/>
</dbReference>
<name>A0A518C363_9BACT</name>